<proteinExistence type="predicted"/>
<dbReference type="Proteomes" id="UP001174691">
    <property type="component" value="Unassembled WGS sequence"/>
</dbReference>
<gene>
    <name evidence="2" type="ORF">NKR19_g10389</name>
</gene>
<name>A0AA38R5I9_9PEZI</name>
<keyword evidence="1" id="KW-0175">Coiled coil</keyword>
<accession>A0AA38R5I9</accession>
<evidence type="ECO:0000256" key="1">
    <source>
        <dbReference type="SAM" id="Coils"/>
    </source>
</evidence>
<keyword evidence="3" id="KW-1185">Reference proteome</keyword>
<dbReference type="AlphaFoldDB" id="A0AA38R5I9"/>
<organism evidence="2 3">
    <name type="scientific">Coniochaeta hoffmannii</name>
    <dbReference type="NCBI Taxonomy" id="91930"/>
    <lineage>
        <taxon>Eukaryota</taxon>
        <taxon>Fungi</taxon>
        <taxon>Dikarya</taxon>
        <taxon>Ascomycota</taxon>
        <taxon>Pezizomycotina</taxon>
        <taxon>Sordariomycetes</taxon>
        <taxon>Sordariomycetidae</taxon>
        <taxon>Coniochaetales</taxon>
        <taxon>Coniochaetaceae</taxon>
        <taxon>Coniochaeta</taxon>
    </lineage>
</organism>
<evidence type="ECO:0000313" key="2">
    <source>
        <dbReference type="EMBL" id="KAJ9129398.1"/>
    </source>
</evidence>
<evidence type="ECO:0000313" key="3">
    <source>
        <dbReference type="Proteomes" id="UP001174691"/>
    </source>
</evidence>
<protein>
    <submittedName>
        <fullName evidence="2">Uncharacterized protein</fullName>
    </submittedName>
</protein>
<sequence length="160" mass="17345">MEHFNNFNAQLQALEQAGVMDNPYPFSLAKAPEAFSSRAPPTNNASRFLTAPRPSEGLDAFAASFPPAQQADDSRRPVNIVLGGGIDSHLMTLYAKLDRVQSEIQDLKRALDTQADRQARNQEELKALLNSMNGNLHNFMSNVVVEQQPGETPGGVAGPA</sequence>
<feature type="coiled-coil region" evidence="1">
    <location>
        <begin position="90"/>
        <end position="117"/>
    </location>
</feature>
<comment type="caution">
    <text evidence="2">The sequence shown here is derived from an EMBL/GenBank/DDBJ whole genome shotgun (WGS) entry which is preliminary data.</text>
</comment>
<reference evidence="2" key="1">
    <citation type="submission" date="2022-07" db="EMBL/GenBank/DDBJ databases">
        <title>Fungi with potential for degradation of polypropylene.</title>
        <authorList>
            <person name="Gostincar C."/>
        </authorList>
    </citation>
    <scope>NUCLEOTIDE SEQUENCE</scope>
    <source>
        <strain evidence="2">EXF-13287</strain>
    </source>
</reference>
<dbReference type="EMBL" id="JANBVN010000351">
    <property type="protein sequence ID" value="KAJ9129398.1"/>
    <property type="molecule type" value="Genomic_DNA"/>
</dbReference>